<evidence type="ECO:0000256" key="7">
    <source>
        <dbReference type="SAM" id="MobiDB-lite"/>
    </source>
</evidence>
<evidence type="ECO:0000256" key="6">
    <source>
        <dbReference type="ARBA" id="ARBA00037968"/>
    </source>
</evidence>
<feature type="transmembrane region" description="Helical" evidence="8">
    <location>
        <begin position="358"/>
        <end position="378"/>
    </location>
</feature>
<evidence type="ECO:0000313" key="10">
    <source>
        <dbReference type="Proteomes" id="UP000053257"/>
    </source>
</evidence>
<dbReference type="OrthoDB" id="6730379at2759"/>
<gene>
    <name evidence="9" type="ORF">PHLGIDRAFT_68554</name>
</gene>
<feature type="transmembrane region" description="Helical" evidence="8">
    <location>
        <begin position="384"/>
        <end position="409"/>
    </location>
</feature>
<comment type="subcellular location">
    <subcellularLocation>
        <location evidence="1">Membrane</location>
        <topology evidence="1">Multi-pass membrane protein</topology>
    </subcellularLocation>
</comment>
<dbReference type="STRING" id="745531.A0A0C3S1E0"/>
<dbReference type="EMBL" id="KN840473">
    <property type="protein sequence ID" value="KIP08896.1"/>
    <property type="molecule type" value="Genomic_DNA"/>
</dbReference>
<dbReference type="SUPFAM" id="SSF103473">
    <property type="entry name" value="MFS general substrate transporter"/>
    <property type="match status" value="1"/>
</dbReference>
<evidence type="ECO:0000256" key="5">
    <source>
        <dbReference type="ARBA" id="ARBA00023136"/>
    </source>
</evidence>
<organism evidence="9 10">
    <name type="scientific">Phlebiopsis gigantea (strain 11061_1 CR5-6)</name>
    <name type="common">White-rot fungus</name>
    <name type="synonym">Peniophora gigantea</name>
    <dbReference type="NCBI Taxonomy" id="745531"/>
    <lineage>
        <taxon>Eukaryota</taxon>
        <taxon>Fungi</taxon>
        <taxon>Dikarya</taxon>
        <taxon>Basidiomycota</taxon>
        <taxon>Agaricomycotina</taxon>
        <taxon>Agaricomycetes</taxon>
        <taxon>Polyporales</taxon>
        <taxon>Phanerochaetaceae</taxon>
        <taxon>Phlebiopsis</taxon>
    </lineage>
</organism>
<evidence type="ECO:0000256" key="8">
    <source>
        <dbReference type="SAM" id="Phobius"/>
    </source>
</evidence>
<comment type="similarity">
    <text evidence="6">Belongs to the major facilitator superfamily. Allantoate permease family.</text>
</comment>
<evidence type="ECO:0000256" key="1">
    <source>
        <dbReference type="ARBA" id="ARBA00004141"/>
    </source>
</evidence>
<dbReference type="Pfam" id="PF07690">
    <property type="entry name" value="MFS_1"/>
    <property type="match status" value="1"/>
</dbReference>
<dbReference type="PANTHER" id="PTHR43791:SF63">
    <property type="entry name" value="HIGH AFFINITY CYSTEINE TRANSPORTER"/>
    <property type="match status" value="1"/>
</dbReference>
<feature type="transmembrane region" description="Helical" evidence="8">
    <location>
        <begin position="163"/>
        <end position="183"/>
    </location>
</feature>
<accession>A0A0C3S1E0</accession>
<keyword evidence="5 8" id="KW-0472">Membrane</keyword>
<keyword evidence="4 8" id="KW-1133">Transmembrane helix</keyword>
<reference evidence="9 10" key="1">
    <citation type="journal article" date="2014" name="PLoS Genet.">
        <title>Analysis of the Phlebiopsis gigantea genome, transcriptome and secretome provides insight into its pioneer colonization strategies of wood.</title>
        <authorList>
            <person name="Hori C."/>
            <person name="Ishida T."/>
            <person name="Igarashi K."/>
            <person name="Samejima M."/>
            <person name="Suzuki H."/>
            <person name="Master E."/>
            <person name="Ferreira P."/>
            <person name="Ruiz-Duenas F.J."/>
            <person name="Held B."/>
            <person name="Canessa P."/>
            <person name="Larrondo L.F."/>
            <person name="Schmoll M."/>
            <person name="Druzhinina I.S."/>
            <person name="Kubicek C.P."/>
            <person name="Gaskell J.A."/>
            <person name="Kersten P."/>
            <person name="St John F."/>
            <person name="Glasner J."/>
            <person name="Sabat G."/>
            <person name="Splinter BonDurant S."/>
            <person name="Syed K."/>
            <person name="Yadav J."/>
            <person name="Mgbeahuruike A.C."/>
            <person name="Kovalchuk A."/>
            <person name="Asiegbu F.O."/>
            <person name="Lackner G."/>
            <person name="Hoffmeister D."/>
            <person name="Rencoret J."/>
            <person name="Gutierrez A."/>
            <person name="Sun H."/>
            <person name="Lindquist E."/>
            <person name="Barry K."/>
            <person name="Riley R."/>
            <person name="Grigoriev I.V."/>
            <person name="Henrissat B."/>
            <person name="Kues U."/>
            <person name="Berka R.M."/>
            <person name="Martinez A.T."/>
            <person name="Covert S.F."/>
            <person name="Blanchette R.A."/>
            <person name="Cullen D."/>
        </authorList>
    </citation>
    <scope>NUCLEOTIDE SEQUENCE [LARGE SCALE GENOMIC DNA]</scope>
    <source>
        <strain evidence="9 10">11061_1 CR5-6</strain>
    </source>
</reference>
<dbReference type="InterPro" id="IPR036259">
    <property type="entry name" value="MFS_trans_sf"/>
</dbReference>
<feature type="region of interest" description="Disordered" evidence="7">
    <location>
        <begin position="1"/>
        <end position="21"/>
    </location>
</feature>
<dbReference type="Proteomes" id="UP000053257">
    <property type="component" value="Unassembled WGS sequence"/>
</dbReference>
<evidence type="ECO:0000256" key="3">
    <source>
        <dbReference type="ARBA" id="ARBA00022692"/>
    </source>
</evidence>
<feature type="transmembrane region" description="Helical" evidence="8">
    <location>
        <begin position="451"/>
        <end position="472"/>
    </location>
</feature>
<feature type="transmembrane region" description="Helical" evidence="8">
    <location>
        <begin position="226"/>
        <end position="246"/>
    </location>
</feature>
<proteinExistence type="inferred from homology"/>
<dbReference type="PANTHER" id="PTHR43791">
    <property type="entry name" value="PERMEASE-RELATED"/>
    <property type="match status" value="1"/>
</dbReference>
<dbReference type="AlphaFoldDB" id="A0A0C3S1E0"/>
<dbReference type="HOGENOM" id="CLU_001265_0_5_1"/>
<evidence type="ECO:0000256" key="2">
    <source>
        <dbReference type="ARBA" id="ARBA00022448"/>
    </source>
</evidence>
<feature type="transmembrane region" description="Helical" evidence="8">
    <location>
        <begin position="130"/>
        <end position="151"/>
    </location>
</feature>
<dbReference type="FunFam" id="1.20.1250.20:FF:000064">
    <property type="entry name" value="MFS allantoate transporter"/>
    <property type="match status" value="1"/>
</dbReference>
<keyword evidence="2" id="KW-0813">Transport</keyword>
<dbReference type="Gene3D" id="1.20.1250.20">
    <property type="entry name" value="MFS general substrate transporter like domains"/>
    <property type="match status" value="2"/>
</dbReference>
<feature type="transmembrane region" description="Helical" evidence="8">
    <location>
        <begin position="329"/>
        <end position="351"/>
    </location>
</feature>
<dbReference type="InterPro" id="IPR011701">
    <property type="entry name" value="MFS"/>
</dbReference>
<keyword evidence="10" id="KW-1185">Reference proteome</keyword>
<keyword evidence="3 8" id="KW-0812">Transmembrane</keyword>
<protein>
    <recommendedName>
        <fullName evidence="11">Major facilitator superfamily (MFS) profile domain-containing protein</fullName>
    </recommendedName>
</protein>
<sequence length="538" mass="58933">MSSTASLTDPEKGAASPHLGCTTPHDAKRVALSDVDVAAELIAGKDLDAIDAAEARRVLRKIDWHILPLMCLIFLLQYADKNALGQSAVLGLLQDAHLSQNQYNQLGTIFYVFYLAAEFPQNFALQRFPVAKVLTVNIFLWAVLLLCHAAAKSFAALATVRTFLALAESAIMPGFIIVTGMFYTREEAVRRVGAWFLMDGIAIIVLGFVAFGVAHIKSTNFEPWQWLNIIFGLITLVASVLFWFFFPDNPTTAWFLTPSERVVAIARVRSNQTGIENKHFKKAQLTECLKDPKTWLWFLYAAFSSVSNSLSNQRALIVAQFGFTPLQTTLLGCVDGAVLILAVLLATALATRVPRARAFVAVGGYAVALLGGVLVNVLPARRKVGLLCAYWLAGGSFAPFVIALAWVGACTAGHTKRVSTNALMIVGYALGNAVGPQPWKAKYQPRNHVPWTAICICWAVSGLIMLLMRWYLARENRARDEELASISPAFEKEGEVQAENNGSAEVYLQGASGEAVGKVDRAFLDLTDIQNREFRYVL</sequence>
<evidence type="ECO:0000256" key="4">
    <source>
        <dbReference type="ARBA" id="ARBA00022989"/>
    </source>
</evidence>
<feature type="transmembrane region" description="Helical" evidence="8">
    <location>
        <begin position="195"/>
        <end position="214"/>
    </location>
</feature>
<name>A0A0C3S1E0_PHLG1</name>
<dbReference type="GO" id="GO:0016020">
    <property type="term" value="C:membrane"/>
    <property type="evidence" value="ECO:0007669"/>
    <property type="project" value="UniProtKB-SubCell"/>
</dbReference>
<evidence type="ECO:0000313" key="9">
    <source>
        <dbReference type="EMBL" id="KIP08896.1"/>
    </source>
</evidence>
<evidence type="ECO:0008006" key="11">
    <source>
        <dbReference type="Google" id="ProtNLM"/>
    </source>
</evidence>
<dbReference type="GO" id="GO:0022857">
    <property type="term" value="F:transmembrane transporter activity"/>
    <property type="evidence" value="ECO:0007669"/>
    <property type="project" value="InterPro"/>
</dbReference>